<dbReference type="RefSeq" id="WP_354457563.1">
    <property type="nucleotide sequence ID" value="NZ_JBEWSZ010000001.1"/>
</dbReference>
<dbReference type="Proteomes" id="UP001548832">
    <property type="component" value="Unassembled WGS sequence"/>
</dbReference>
<comment type="caution">
    <text evidence="2">The sequence shown here is derived from an EMBL/GenBank/DDBJ whole genome shotgun (WGS) entry which is preliminary data.</text>
</comment>
<accession>A0ABV2D6D5</accession>
<organism evidence="2 3">
    <name type="scientific">Mesorhizobium shangrilense</name>
    <dbReference type="NCBI Taxonomy" id="460060"/>
    <lineage>
        <taxon>Bacteria</taxon>
        <taxon>Pseudomonadati</taxon>
        <taxon>Pseudomonadota</taxon>
        <taxon>Alphaproteobacteria</taxon>
        <taxon>Hyphomicrobiales</taxon>
        <taxon>Phyllobacteriaceae</taxon>
        <taxon>Mesorhizobium</taxon>
    </lineage>
</organism>
<keyword evidence="3" id="KW-1185">Reference proteome</keyword>
<dbReference type="EMBL" id="JBEWSZ010000001">
    <property type="protein sequence ID" value="MET2825469.1"/>
    <property type="molecule type" value="Genomic_DNA"/>
</dbReference>
<gene>
    <name evidence="2" type="ORF">ABVQ20_00600</name>
</gene>
<protein>
    <submittedName>
        <fullName evidence="2">Uncharacterized protein</fullName>
    </submittedName>
</protein>
<reference evidence="2 3" key="1">
    <citation type="submission" date="2024-06" db="EMBL/GenBank/DDBJ databases">
        <authorList>
            <person name="Kim D.-U."/>
        </authorList>
    </citation>
    <scope>NUCLEOTIDE SEQUENCE [LARGE SCALE GENOMIC DNA]</scope>
    <source>
        <strain evidence="2 3">KACC15460</strain>
    </source>
</reference>
<feature type="region of interest" description="Disordered" evidence="1">
    <location>
        <begin position="1"/>
        <end position="61"/>
    </location>
</feature>
<evidence type="ECO:0000313" key="3">
    <source>
        <dbReference type="Proteomes" id="UP001548832"/>
    </source>
</evidence>
<feature type="compositionally biased region" description="Basic and acidic residues" evidence="1">
    <location>
        <begin position="49"/>
        <end position="61"/>
    </location>
</feature>
<evidence type="ECO:0000256" key="1">
    <source>
        <dbReference type="SAM" id="MobiDB-lite"/>
    </source>
</evidence>
<proteinExistence type="predicted"/>
<sequence length="61" mass="6759">MSLMKFSIANTPRPDPNDEPPADAPTWTPDVRESGPDLLPDEMPTPNPDENRKPARHVEAP</sequence>
<evidence type="ECO:0000313" key="2">
    <source>
        <dbReference type="EMBL" id="MET2825469.1"/>
    </source>
</evidence>
<name>A0ABV2D6D5_9HYPH</name>